<dbReference type="Proteomes" id="UP000265520">
    <property type="component" value="Unassembled WGS sequence"/>
</dbReference>
<accession>A0A392M006</accession>
<dbReference type="InterPro" id="IPR043502">
    <property type="entry name" value="DNA/RNA_pol_sf"/>
</dbReference>
<evidence type="ECO:0000256" key="4">
    <source>
        <dbReference type="ARBA" id="ARBA00022759"/>
    </source>
</evidence>
<dbReference type="PANTHER" id="PTHR34072">
    <property type="entry name" value="ENZYMATIC POLYPROTEIN-RELATED"/>
    <property type="match status" value="1"/>
</dbReference>
<gene>
    <name evidence="8" type="ORF">A2U01_0001335</name>
</gene>
<dbReference type="GO" id="GO:0003964">
    <property type="term" value="F:RNA-directed DNA polymerase activity"/>
    <property type="evidence" value="ECO:0007669"/>
    <property type="project" value="UniProtKB-KW"/>
</dbReference>
<dbReference type="GO" id="GO:0004519">
    <property type="term" value="F:endonuclease activity"/>
    <property type="evidence" value="ECO:0007669"/>
    <property type="project" value="UniProtKB-KW"/>
</dbReference>
<dbReference type="InterPro" id="IPR041373">
    <property type="entry name" value="RT_RNaseH"/>
</dbReference>
<dbReference type="GO" id="GO:0016787">
    <property type="term" value="F:hydrolase activity"/>
    <property type="evidence" value="ECO:0007669"/>
    <property type="project" value="UniProtKB-KW"/>
</dbReference>
<dbReference type="EMBL" id="LXQA010001198">
    <property type="protein sequence ID" value="MCH80565.1"/>
    <property type="molecule type" value="Genomic_DNA"/>
</dbReference>
<evidence type="ECO:0000256" key="6">
    <source>
        <dbReference type="ARBA" id="ARBA00022918"/>
    </source>
</evidence>
<keyword evidence="2" id="KW-0548">Nucleotidyltransferase</keyword>
<protein>
    <submittedName>
        <fullName evidence="8">CCHC-type integrase</fullName>
    </submittedName>
</protein>
<keyword evidence="1" id="KW-0808">Transferase</keyword>
<evidence type="ECO:0000256" key="5">
    <source>
        <dbReference type="ARBA" id="ARBA00022801"/>
    </source>
</evidence>
<reference evidence="8 9" key="1">
    <citation type="journal article" date="2018" name="Front. Plant Sci.">
        <title>Red Clover (Trifolium pratense) and Zigzag Clover (T. medium) - A Picture of Genomic Similarities and Differences.</title>
        <authorList>
            <person name="Dluhosova J."/>
            <person name="Istvanek J."/>
            <person name="Nedelnik J."/>
            <person name="Repkova J."/>
        </authorList>
    </citation>
    <scope>NUCLEOTIDE SEQUENCE [LARGE SCALE GENOMIC DNA]</scope>
    <source>
        <strain evidence="9">cv. 10/8</strain>
        <tissue evidence="8">Leaf</tissue>
    </source>
</reference>
<keyword evidence="5" id="KW-0378">Hydrolase</keyword>
<proteinExistence type="predicted"/>
<keyword evidence="3" id="KW-0540">Nuclease</keyword>
<dbReference type="Pfam" id="PF17917">
    <property type="entry name" value="RT_RNaseH"/>
    <property type="match status" value="1"/>
</dbReference>
<comment type="caution">
    <text evidence="8">The sequence shown here is derived from an EMBL/GenBank/DDBJ whole genome shotgun (WGS) entry which is preliminary data.</text>
</comment>
<keyword evidence="9" id="KW-1185">Reference proteome</keyword>
<evidence type="ECO:0000313" key="9">
    <source>
        <dbReference type="Proteomes" id="UP000265520"/>
    </source>
</evidence>
<keyword evidence="4" id="KW-0255">Endonuclease</keyword>
<keyword evidence="6" id="KW-0695">RNA-directed DNA polymerase</keyword>
<evidence type="ECO:0000259" key="7">
    <source>
        <dbReference type="Pfam" id="PF17917"/>
    </source>
</evidence>
<dbReference type="AlphaFoldDB" id="A0A392M006"/>
<dbReference type="PANTHER" id="PTHR34072:SF52">
    <property type="entry name" value="RIBONUCLEASE H"/>
    <property type="match status" value="1"/>
</dbReference>
<evidence type="ECO:0000256" key="2">
    <source>
        <dbReference type="ARBA" id="ARBA00022695"/>
    </source>
</evidence>
<organism evidence="8 9">
    <name type="scientific">Trifolium medium</name>
    <dbReference type="NCBI Taxonomy" id="97028"/>
    <lineage>
        <taxon>Eukaryota</taxon>
        <taxon>Viridiplantae</taxon>
        <taxon>Streptophyta</taxon>
        <taxon>Embryophyta</taxon>
        <taxon>Tracheophyta</taxon>
        <taxon>Spermatophyta</taxon>
        <taxon>Magnoliopsida</taxon>
        <taxon>eudicotyledons</taxon>
        <taxon>Gunneridae</taxon>
        <taxon>Pentapetalae</taxon>
        <taxon>rosids</taxon>
        <taxon>fabids</taxon>
        <taxon>Fabales</taxon>
        <taxon>Fabaceae</taxon>
        <taxon>Papilionoideae</taxon>
        <taxon>50 kb inversion clade</taxon>
        <taxon>NPAAA clade</taxon>
        <taxon>Hologalegina</taxon>
        <taxon>IRL clade</taxon>
        <taxon>Trifolieae</taxon>
        <taxon>Trifolium</taxon>
    </lineage>
</organism>
<name>A0A392M006_9FABA</name>
<evidence type="ECO:0000313" key="8">
    <source>
        <dbReference type="EMBL" id="MCH80565.1"/>
    </source>
</evidence>
<sequence>MCVNTVDTCFLYAIKLEEWFKLCSHYSVVRAGSLDEFETSGGEGYIPLRRFKCGEPGQVVMFEGECSGVHDIDEELAAVAFVLKIWSRYLYGSKFEVYSDHKSLKYIFDQNELNMRDRRWLELLKDYDFEMDYPPDKAKYGSRCVDWTCLKLTNHILEEIREGQELDLKLMDRLVLINQGKEADFCVYENGIIKLCGRVGVSDLPELRRRILEEGHISMFSIHPGATRRRCKMVSKNVKGNNSIWIMTKQLVPKLAGIYSEQIVRLHGIPFSIVSDRDLRATVGIKTVRSLRGKACWRIPHETLEVETKLSISMAEVMLEQLRLVRVKTDVCANGGGQQREAFMLSHKDVN</sequence>
<evidence type="ECO:0000256" key="3">
    <source>
        <dbReference type="ARBA" id="ARBA00022722"/>
    </source>
</evidence>
<feature type="domain" description="Reverse transcriptase RNase H-like" evidence="7">
    <location>
        <begin position="70"/>
        <end position="127"/>
    </location>
</feature>
<evidence type="ECO:0000256" key="1">
    <source>
        <dbReference type="ARBA" id="ARBA00022679"/>
    </source>
</evidence>
<dbReference type="SUPFAM" id="SSF56672">
    <property type="entry name" value="DNA/RNA polymerases"/>
    <property type="match status" value="1"/>
</dbReference>